<organism evidence="3 4">
    <name type="scientific">Microvirga vignae</name>
    <dbReference type="NCBI Taxonomy" id="1225564"/>
    <lineage>
        <taxon>Bacteria</taxon>
        <taxon>Pseudomonadati</taxon>
        <taxon>Pseudomonadota</taxon>
        <taxon>Alphaproteobacteria</taxon>
        <taxon>Hyphomicrobiales</taxon>
        <taxon>Methylobacteriaceae</taxon>
        <taxon>Microvirga</taxon>
    </lineage>
</organism>
<dbReference type="InterPro" id="IPR055247">
    <property type="entry name" value="InsJ-like_HTH"/>
</dbReference>
<dbReference type="EMBL" id="LCYG01000032">
    <property type="protein sequence ID" value="KLK92633.1"/>
    <property type="molecule type" value="Genomic_DNA"/>
</dbReference>
<comment type="caution">
    <text evidence="3">The sequence shown here is derived from an EMBL/GenBank/DDBJ whole genome shotgun (WGS) entry which is preliminary data.</text>
</comment>
<feature type="region of interest" description="Disordered" evidence="1">
    <location>
        <begin position="56"/>
        <end position="78"/>
    </location>
</feature>
<dbReference type="SUPFAM" id="SSF46689">
    <property type="entry name" value="Homeodomain-like"/>
    <property type="match status" value="1"/>
</dbReference>
<evidence type="ECO:0000313" key="4">
    <source>
        <dbReference type="Proteomes" id="UP000035489"/>
    </source>
</evidence>
<dbReference type="InterPro" id="IPR009057">
    <property type="entry name" value="Homeodomain-like_sf"/>
</dbReference>
<proteinExistence type="predicted"/>
<evidence type="ECO:0000313" key="3">
    <source>
        <dbReference type="EMBL" id="KLK92633.1"/>
    </source>
</evidence>
<evidence type="ECO:0000256" key="1">
    <source>
        <dbReference type="SAM" id="MobiDB-lite"/>
    </source>
</evidence>
<dbReference type="STRING" id="1225564.AA309_13130"/>
<feature type="domain" description="Insertion element IS150 protein InsJ-like helix-turn-helix" evidence="2">
    <location>
        <begin position="26"/>
        <end position="64"/>
    </location>
</feature>
<dbReference type="Pfam" id="PF13518">
    <property type="entry name" value="HTH_28"/>
    <property type="match status" value="1"/>
</dbReference>
<dbReference type="PATRIC" id="fig|1225564.3.peg.3469"/>
<evidence type="ECO:0000259" key="2">
    <source>
        <dbReference type="Pfam" id="PF13518"/>
    </source>
</evidence>
<keyword evidence="4" id="KW-1185">Reference proteome</keyword>
<accession>A0A0H1RBP7</accession>
<dbReference type="Proteomes" id="UP000035489">
    <property type="component" value="Unassembled WGS sequence"/>
</dbReference>
<sequence>MGCALIGHAAQKVSMPQPYSADLPERVLVACERGGGSQVEIARRFQVCPATVSNWRRQAREEGRRQSKSHSGGVPPRLDASALQVLRQLVIEDNDAMLREYAERLAERTDVTICLAVICEALKRLKLRPKKDALGGRAGSARDRE</sequence>
<protein>
    <recommendedName>
        <fullName evidence="2">Insertion element IS150 protein InsJ-like helix-turn-helix domain-containing protein</fullName>
    </recommendedName>
</protein>
<name>A0A0H1RBP7_9HYPH</name>
<dbReference type="AlphaFoldDB" id="A0A0H1RBP7"/>
<gene>
    <name evidence="3" type="ORF">AA309_13130</name>
</gene>
<reference evidence="3 4" key="1">
    <citation type="submission" date="2015-05" db="EMBL/GenBank/DDBJ databases">
        <title>Draft genome sequence of Microvirga vignae strain BR3299, a novel nitrogen fixing bacteria isolated from Brazil semi-aired region.</title>
        <authorList>
            <person name="Zilli J.E."/>
            <person name="Passos S.R."/>
            <person name="Leite J."/>
            <person name="Baldani J.I."/>
            <person name="Xavier G.R."/>
            <person name="Rumjaneck N.G."/>
            <person name="Simoes-Araujo J.L."/>
        </authorList>
    </citation>
    <scope>NUCLEOTIDE SEQUENCE [LARGE SCALE GENOMIC DNA]</scope>
    <source>
        <strain evidence="3 4">BR3299</strain>
    </source>
</reference>